<dbReference type="InterPro" id="IPR050134">
    <property type="entry name" value="NAD-dep_sirtuin_deacylases"/>
</dbReference>
<comment type="function">
    <text evidence="3">NAD-dependent lysine deacetylase and desuccinylase that specifically removes acetyl and succinyl groups on target proteins. Modulates the activities of several proteins which are inactive in their acylated form.</text>
</comment>
<dbReference type="GO" id="GO:0017136">
    <property type="term" value="F:histone deacetylase activity, NAD-dependent"/>
    <property type="evidence" value="ECO:0007669"/>
    <property type="project" value="TreeGrafter"/>
</dbReference>
<feature type="binding site" evidence="3">
    <location>
        <position position="264"/>
    </location>
    <ligand>
        <name>NAD(+)</name>
        <dbReference type="ChEBI" id="CHEBI:57540"/>
    </ligand>
</feature>
<comment type="catalytic activity">
    <reaction evidence="3">
        <text>N(6)-succinyl-L-lysyl-[protein] + NAD(+) + H2O = 2''-O-succinyl-ADP-D-ribose + nicotinamide + L-lysyl-[protein]</text>
        <dbReference type="Rhea" id="RHEA:47668"/>
        <dbReference type="Rhea" id="RHEA-COMP:9752"/>
        <dbReference type="Rhea" id="RHEA-COMP:11877"/>
        <dbReference type="ChEBI" id="CHEBI:15377"/>
        <dbReference type="ChEBI" id="CHEBI:17154"/>
        <dbReference type="ChEBI" id="CHEBI:29969"/>
        <dbReference type="ChEBI" id="CHEBI:57540"/>
        <dbReference type="ChEBI" id="CHEBI:87830"/>
        <dbReference type="ChEBI" id="CHEBI:87832"/>
    </reaction>
</comment>
<dbReference type="GO" id="GO:0008270">
    <property type="term" value="F:zinc ion binding"/>
    <property type="evidence" value="ECO:0007669"/>
    <property type="project" value="UniProtKB-UniRule"/>
</dbReference>
<evidence type="ECO:0000313" key="7">
    <source>
        <dbReference type="Proteomes" id="UP000253529"/>
    </source>
</evidence>
<dbReference type="InterPro" id="IPR026590">
    <property type="entry name" value="Ssirtuin_cat_dom"/>
</dbReference>
<comment type="caution">
    <text evidence="3">Lacks conserved residue(s) required for the propagation of feature annotation.</text>
</comment>
<feature type="binding site" evidence="3">
    <location>
        <position position="97"/>
    </location>
    <ligand>
        <name>substrate</name>
    </ligand>
</feature>
<dbReference type="PROSITE" id="PS50305">
    <property type="entry name" value="SIRTUIN"/>
    <property type="match status" value="1"/>
</dbReference>
<keyword evidence="3 4" id="KW-0479">Metal-binding</keyword>
<dbReference type="InterPro" id="IPR003000">
    <property type="entry name" value="Sirtuin"/>
</dbReference>
<dbReference type="InterPro" id="IPR027546">
    <property type="entry name" value="Sirtuin_class_III"/>
</dbReference>
<dbReference type="GO" id="GO:0070403">
    <property type="term" value="F:NAD+ binding"/>
    <property type="evidence" value="ECO:0007669"/>
    <property type="project" value="UniProtKB-UniRule"/>
</dbReference>
<dbReference type="Pfam" id="PF02146">
    <property type="entry name" value="SIR2"/>
    <property type="match status" value="1"/>
</dbReference>
<dbReference type="EMBL" id="QNRK01000009">
    <property type="protein sequence ID" value="RBP14339.1"/>
    <property type="molecule type" value="Genomic_DNA"/>
</dbReference>
<protein>
    <recommendedName>
        <fullName evidence="3">NAD-dependent protein deacylase</fullName>
        <ecNumber evidence="3">2.3.1.286</ecNumber>
    </recommendedName>
    <alternativeName>
        <fullName evidence="3">Regulatory protein SIR2 homolog</fullName>
    </alternativeName>
</protein>
<dbReference type="GO" id="GO:0036054">
    <property type="term" value="F:protein-malonyllysine demalonylase activity"/>
    <property type="evidence" value="ECO:0007669"/>
    <property type="project" value="InterPro"/>
</dbReference>
<evidence type="ECO:0000256" key="2">
    <source>
        <dbReference type="ARBA" id="ARBA00023027"/>
    </source>
</evidence>
<name>A0A366FKU7_9HYPH</name>
<feature type="binding site" evidence="3 4">
    <location>
        <position position="183"/>
    </location>
    <ligand>
        <name>Zn(2+)</name>
        <dbReference type="ChEBI" id="CHEBI:29105"/>
    </ligand>
</feature>
<dbReference type="PANTHER" id="PTHR11085:SF4">
    <property type="entry name" value="NAD-DEPENDENT PROTEIN DEACYLASE"/>
    <property type="match status" value="1"/>
</dbReference>
<dbReference type="Proteomes" id="UP000253529">
    <property type="component" value="Unassembled WGS sequence"/>
</dbReference>
<evidence type="ECO:0000313" key="6">
    <source>
        <dbReference type="EMBL" id="RBP14339.1"/>
    </source>
</evidence>
<dbReference type="PANTHER" id="PTHR11085">
    <property type="entry name" value="NAD-DEPENDENT PROTEIN DEACYLASE SIRTUIN-5, MITOCHONDRIAL-RELATED"/>
    <property type="match status" value="1"/>
</dbReference>
<evidence type="ECO:0000256" key="3">
    <source>
        <dbReference type="HAMAP-Rule" id="MF_01121"/>
    </source>
</evidence>
<dbReference type="HAMAP" id="MF_01121">
    <property type="entry name" value="Sirtuin_ClassIII"/>
    <property type="match status" value="1"/>
</dbReference>
<gene>
    <name evidence="3" type="primary">cobB</name>
    <name evidence="6" type="ORF">DFR50_10992</name>
</gene>
<feature type="binding site" evidence="3">
    <location>
        <position position="100"/>
    </location>
    <ligand>
        <name>substrate</name>
    </ligand>
</feature>
<feature type="binding site" evidence="3 4">
    <location>
        <position position="161"/>
    </location>
    <ligand>
        <name>Zn(2+)</name>
        <dbReference type="ChEBI" id="CHEBI:29105"/>
    </ligand>
</feature>
<keyword evidence="3 4" id="KW-0862">Zinc</keyword>
<keyword evidence="1" id="KW-0808">Transferase</keyword>
<comment type="subcellular location">
    <subcellularLocation>
        <location evidence="3">Cytoplasm</location>
    </subcellularLocation>
</comment>
<dbReference type="GO" id="GO:0036055">
    <property type="term" value="F:protein-succinyllysine desuccinylase activity"/>
    <property type="evidence" value="ECO:0007669"/>
    <property type="project" value="UniProtKB-UniRule"/>
</dbReference>
<evidence type="ECO:0000256" key="4">
    <source>
        <dbReference type="PROSITE-ProRule" id="PRU00236"/>
    </source>
</evidence>
<dbReference type="Gene3D" id="3.30.1600.10">
    <property type="entry name" value="SIR2/SIRT2 'Small Domain"/>
    <property type="match status" value="1"/>
</dbReference>
<dbReference type="GO" id="GO:0005737">
    <property type="term" value="C:cytoplasm"/>
    <property type="evidence" value="ECO:0007669"/>
    <property type="project" value="UniProtKB-SubCell"/>
</dbReference>
<proteinExistence type="inferred from homology"/>
<feature type="binding site" evidence="3 4">
    <location>
        <position position="180"/>
    </location>
    <ligand>
        <name>Zn(2+)</name>
        <dbReference type="ChEBI" id="CHEBI:29105"/>
    </ligand>
</feature>
<keyword evidence="7" id="KW-1185">Reference proteome</keyword>
<feature type="active site" description="Proton acceptor" evidence="3 4">
    <location>
        <position position="153"/>
    </location>
</feature>
<comment type="domain">
    <text evidence="3">2 residues (Tyr-97 and Arg-100) present in a large hydrophobic pocket are probably involved in substrate specificity. They are important for desuccinylation activity, but dispensable for deacetylation activity.</text>
</comment>
<dbReference type="SUPFAM" id="SSF52467">
    <property type="entry name" value="DHS-like NAD/FAD-binding domain"/>
    <property type="match status" value="1"/>
</dbReference>
<dbReference type="AlphaFoldDB" id="A0A366FKU7"/>
<dbReference type="InterPro" id="IPR029035">
    <property type="entry name" value="DHS-like_NAD/FAD-binding_dom"/>
</dbReference>
<keyword evidence="2 3" id="KW-0520">NAD</keyword>
<feature type="binding site" evidence="3">
    <location>
        <begin position="246"/>
        <end position="248"/>
    </location>
    <ligand>
        <name>NAD(+)</name>
        <dbReference type="ChEBI" id="CHEBI:57540"/>
    </ligand>
</feature>
<feature type="domain" description="Deacetylase sirtuin-type" evidence="5">
    <location>
        <begin position="23"/>
        <end position="278"/>
    </location>
</feature>
<reference evidence="6 7" key="1">
    <citation type="submission" date="2018-06" db="EMBL/GenBank/DDBJ databases">
        <title>Genomic Encyclopedia of Type Strains, Phase IV (KMG-IV): sequencing the most valuable type-strain genomes for metagenomic binning, comparative biology and taxonomic classification.</title>
        <authorList>
            <person name="Goeker M."/>
        </authorList>
    </citation>
    <scope>NUCLEOTIDE SEQUENCE [LARGE SCALE GENOMIC DNA]</scope>
    <source>
        <strain evidence="6 7">DSM 24875</strain>
    </source>
</reference>
<evidence type="ECO:0000256" key="1">
    <source>
        <dbReference type="ARBA" id="ARBA00022679"/>
    </source>
</evidence>
<comment type="similarity">
    <text evidence="3">Belongs to the sirtuin family. Class III subfamily.</text>
</comment>
<evidence type="ECO:0000259" key="5">
    <source>
        <dbReference type="PROSITE" id="PS50305"/>
    </source>
</evidence>
<dbReference type="InterPro" id="IPR026591">
    <property type="entry name" value="Sirtuin_cat_small_dom_sf"/>
</dbReference>
<comment type="cofactor">
    <cofactor evidence="3">
        <name>Zn(2+)</name>
        <dbReference type="ChEBI" id="CHEBI:29105"/>
    </cofactor>
    <text evidence="3">Binds 1 zinc ion per subunit.</text>
</comment>
<accession>A0A366FKU7</accession>
<dbReference type="EC" id="2.3.1.286" evidence="3"/>
<comment type="caution">
    <text evidence="6">The sequence shown here is derived from an EMBL/GenBank/DDBJ whole genome shotgun (WGS) entry which is preliminary data.</text>
</comment>
<organism evidence="6 7">
    <name type="scientific">Roseiarcus fermentans</name>
    <dbReference type="NCBI Taxonomy" id="1473586"/>
    <lineage>
        <taxon>Bacteria</taxon>
        <taxon>Pseudomonadati</taxon>
        <taxon>Pseudomonadota</taxon>
        <taxon>Alphaproteobacteria</taxon>
        <taxon>Hyphomicrobiales</taxon>
        <taxon>Roseiarcaceae</taxon>
        <taxon>Roseiarcus</taxon>
    </lineage>
</organism>
<feature type="binding site" evidence="3">
    <location>
        <begin position="220"/>
        <end position="222"/>
    </location>
    <ligand>
        <name>NAD(+)</name>
        <dbReference type="ChEBI" id="CHEBI:57540"/>
    </ligand>
</feature>
<feature type="binding site" evidence="3 4">
    <location>
        <position position="164"/>
    </location>
    <ligand>
        <name>Zn(2+)</name>
        <dbReference type="ChEBI" id="CHEBI:29105"/>
    </ligand>
</feature>
<dbReference type="Gene3D" id="3.40.50.1220">
    <property type="entry name" value="TPP-binding domain"/>
    <property type="match status" value="1"/>
</dbReference>
<dbReference type="CDD" id="cd01412">
    <property type="entry name" value="SIRT5_Af1_CobB"/>
    <property type="match status" value="1"/>
</dbReference>
<feature type="binding site" evidence="3">
    <location>
        <begin position="135"/>
        <end position="138"/>
    </location>
    <ligand>
        <name>NAD(+)</name>
        <dbReference type="ChEBI" id="CHEBI:57540"/>
    </ligand>
</feature>
<keyword evidence="3" id="KW-0963">Cytoplasm</keyword>
<sequence length="278" mass="30563">MVNRHLDPHLNPWRGHALRIEARPTVARHCHGASERLGKRAMSRHIFVLTGAGVSAESGLGTFRDKAGEGIWAKFDPMKLATPQAFARDPQTVLAFYDARRRNLLAARPNPAHVALARLERELAAKGDRLTLVTQNIDDLHERAGSKEVVHMHGELLKARCQSCEAAHAWLNDLTVGDACPRCDRVGALRPDIVWFGEFPHHLHEIDRALRDADLFVAIGTSGAVYPAAGFVAEARAFGVPTCEINLEAADNALLFDDALYGPATEIVPAWVEETLRT</sequence>
<comment type="catalytic activity">
    <reaction evidence="3">
        <text>N(6)-acetyl-L-lysyl-[protein] + NAD(+) + H2O = 2''-O-acetyl-ADP-D-ribose + nicotinamide + L-lysyl-[protein]</text>
        <dbReference type="Rhea" id="RHEA:43636"/>
        <dbReference type="Rhea" id="RHEA-COMP:9752"/>
        <dbReference type="Rhea" id="RHEA-COMP:10731"/>
        <dbReference type="ChEBI" id="CHEBI:15377"/>
        <dbReference type="ChEBI" id="CHEBI:17154"/>
        <dbReference type="ChEBI" id="CHEBI:29969"/>
        <dbReference type="ChEBI" id="CHEBI:57540"/>
        <dbReference type="ChEBI" id="CHEBI:61930"/>
        <dbReference type="ChEBI" id="CHEBI:83767"/>
        <dbReference type="EC" id="2.3.1.286"/>
    </reaction>
</comment>